<evidence type="ECO:0000256" key="2">
    <source>
        <dbReference type="SAM" id="MobiDB-lite"/>
    </source>
</evidence>
<feature type="region of interest" description="Disordered" evidence="2">
    <location>
        <begin position="1221"/>
        <end position="1246"/>
    </location>
</feature>
<sequence>METKDFLDDVEDIDNSAEAYSTRLQESTSRLNKYTAESDILLDEVASLRLQIREMKNDRRELIRAHHESMSLLAAVSEEKLTEVQSKSEAEAEASKAAQEEALRTVLEMMELDCEERVQELDARLAEAEEERQRAAEMQAEAARLAEEESRNRADMEEACRLAVEKLVQERENRSAELEERSVREMKLQRELEEMQRIMAEDNRAREERGNRMEGQDYTDDGSYDESYDTPTTGSSVRRSADVSEAGEYVSKRPPVVDNSKKKRASLFIDDPPNTMTRGRRLALSLQNSSWYRPHNKKHWDASGLGLQSAWCHFEHSVLPRYMVKNLDGTLPPPIYRSNVMEDDEEDGGVSVYEQSVNESTINGEDERNNNFLNDESDVDDWLDKPKDKKEKKPVSSSRNDWRKQPKYDQNNYPPQRRIKELTKASPGESTYPTRLYSALFTPLSQMGAFGIGIGLYFSTLLGMAFITLVAGLINLPNMMYFAGDEYSNNQNGVHWALKGSAVCTEMVWVPCPSCEMVDFRRSPEKIAGTTTVNPDGELQTLTFALKNTCDGATMDVGIYNLVSVGWVLLALLAMTIYQKRKQKQLDEKALTPQDYSIEIWNPPEDATEPEEWKDFFESRFKCHVTCCTVTIDNDLLVKTLAERREVIALLEEKVREGTMLNSIKLSELAAKIEHGRRFLGNLKSRINPGIPELTGRLTVLNAKIQGLTQQEYIATRVFCTFEMESMQRQVLSEMMVGSMTAYRNNTHKINPSLLFRGERVLLVREAEEPSTIRWTDLDEQSGTRIRQLTITTFIGMVCVGAVALLIYLCHQFSKSGSALVISVANTLYPIVAKWLTNFETHPSETGKHVSLYVKIAIFRWVITAIIITLIVPFTYTLGGRSDDLLGSIFAIFWYDLLLSNLVQLADPLGNLQRHFLAPRAASQERMNLLMGGTEYFIAERYTNMTKTVFLTFYYCSIYPSALFVCAVTLLVNFNVDKFSLMRTWKPSPAVGAYIANFSQTYFMSTAFAAMAIVSSYFFSGFPYDNLCSEDVSHSAYYGTWHITDGNGRTTTATVMPGERSFEYCNQFLGPGPSFAFPLSPEKQPPDATWMTAEQEQLIGIYGIVGLTAISLVGALFLYCFLNAVKELFSVSHEACGKDQGIPFSENEHMTSYIPQALSSQTTHPLLAVNIDEIGTNLFDWTDPDRSHSYYDLTRDAEQLLGGNEDLCYKAFSRVRHWPPRAVKDEKEGGKPTTKSALRRHKDMGHKRNISWSSKVTCKTYSKDDANHWDSFDANASSTKMNFDRHDPIHDPGAEDEARTFKESSSDGTHSADGYEQHQEQNGGHYDVQNSNRGPRNQQPTPAQQFDPYYDTGLDYDNQMPDQMYGDSQQQEDAHQYDEKDYYGNQDQYDDTDQHDNGAEWEGSQEGSYDQSSATGSSAYSQSDGGSYNQDSRSRMESNNDDGSFEDAESSHQSQQSGGGSFASVESSQQSQYSEHQQPSPGVHSNYNDSGEDFNGSGQSFEDQEEYDQEYDDYDGDEYEDGEDNETDEEDNQTEEGSYGDYSDDGEQKGLLPPVT</sequence>
<feature type="compositionally biased region" description="Polar residues" evidence="2">
    <location>
        <begin position="1328"/>
        <end position="1344"/>
    </location>
</feature>
<accession>A0ABD3MZQ5</accession>
<evidence type="ECO:0000313" key="5">
    <source>
        <dbReference type="Proteomes" id="UP001530400"/>
    </source>
</evidence>
<proteinExistence type="predicted"/>
<feature type="transmembrane region" description="Helical" evidence="3">
    <location>
        <begin position="857"/>
        <end position="878"/>
    </location>
</feature>
<feature type="compositionally biased region" description="Low complexity" evidence="2">
    <location>
        <begin position="1466"/>
        <end position="1481"/>
    </location>
</feature>
<feature type="transmembrane region" description="Helical" evidence="3">
    <location>
        <begin position="447"/>
        <end position="474"/>
    </location>
</feature>
<evidence type="ECO:0000256" key="3">
    <source>
        <dbReference type="SAM" id="Phobius"/>
    </source>
</evidence>
<feature type="coiled-coil region" evidence="1">
    <location>
        <begin position="17"/>
        <end position="65"/>
    </location>
</feature>
<feature type="compositionally biased region" description="Acidic residues" evidence="2">
    <location>
        <begin position="1439"/>
        <end position="1448"/>
    </location>
</feature>
<dbReference type="PANTHER" id="PTHR13018">
    <property type="entry name" value="PROBABLE MEMBRANE PROTEIN DUF221-RELATED"/>
    <property type="match status" value="1"/>
</dbReference>
<dbReference type="PANTHER" id="PTHR13018:SF135">
    <property type="entry name" value="CSC1_OSCA1-LIKE 7TM REGION DOMAIN-CONTAINING PROTEIN"/>
    <property type="match status" value="1"/>
</dbReference>
<keyword evidence="1" id="KW-0175">Coiled coil</keyword>
<evidence type="ECO:0000256" key="1">
    <source>
        <dbReference type="SAM" id="Coils"/>
    </source>
</evidence>
<feature type="region of interest" description="Disordered" evidence="2">
    <location>
        <begin position="359"/>
        <end position="417"/>
    </location>
</feature>
<feature type="compositionally biased region" description="Basic residues" evidence="2">
    <location>
        <begin position="1237"/>
        <end position="1246"/>
    </location>
</feature>
<feature type="region of interest" description="Disordered" evidence="2">
    <location>
        <begin position="200"/>
        <end position="257"/>
    </location>
</feature>
<feature type="region of interest" description="Disordered" evidence="2">
    <location>
        <begin position="1278"/>
        <end position="1556"/>
    </location>
</feature>
<dbReference type="EMBL" id="JALLPJ020001332">
    <property type="protein sequence ID" value="KAL3769359.1"/>
    <property type="molecule type" value="Genomic_DNA"/>
</dbReference>
<feature type="transmembrane region" description="Helical" evidence="3">
    <location>
        <begin position="789"/>
        <end position="810"/>
    </location>
</feature>
<feature type="compositionally biased region" description="Low complexity" evidence="2">
    <location>
        <begin position="1411"/>
        <end position="1423"/>
    </location>
</feature>
<gene>
    <name evidence="4" type="ORF">ACHAWO_001556</name>
</gene>
<feature type="compositionally biased region" description="Basic and acidic residues" evidence="2">
    <location>
        <begin position="1372"/>
        <end position="1382"/>
    </location>
</feature>
<feature type="transmembrane region" description="Helical" evidence="3">
    <location>
        <begin position="952"/>
        <end position="974"/>
    </location>
</feature>
<keyword evidence="3" id="KW-0472">Membrane</keyword>
<dbReference type="InterPro" id="IPR045122">
    <property type="entry name" value="Csc1-like"/>
</dbReference>
<evidence type="ECO:0000313" key="4">
    <source>
        <dbReference type="EMBL" id="KAL3769359.1"/>
    </source>
</evidence>
<name>A0ABD3MZQ5_9STRA</name>
<feature type="transmembrane region" description="Helical" evidence="3">
    <location>
        <begin position="817"/>
        <end position="837"/>
    </location>
</feature>
<feature type="transmembrane region" description="Helical" evidence="3">
    <location>
        <begin position="994"/>
        <end position="1019"/>
    </location>
</feature>
<reference evidence="4 5" key="1">
    <citation type="submission" date="2024-10" db="EMBL/GenBank/DDBJ databases">
        <title>Updated reference genomes for cyclostephanoid diatoms.</title>
        <authorList>
            <person name="Roberts W.R."/>
            <person name="Alverson A.J."/>
        </authorList>
    </citation>
    <scope>NUCLEOTIDE SEQUENCE [LARGE SCALE GENOMIC DNA]</scope>
    <source>
        <strain evidence="4 5">AJA010-31</strain>
    </source>
</reference>
<feature type="compositionally biased region" description="Basic and acidic residues" evidence="2">
    <location>
        <begin position="1282"/>
        <end position="1305"/>
    </location>
</feature>
<protein>
    <recommendedName>
        <fullName evidence="6">CSC1/OSCA1-like 7TM region domain-containing protein</fullName>
    </recommendedName>
</protein>
<feature type="transmembrane region" description="Helical" evidence="3">
    <location>
        <begin position="557"/>
        <end position="578"/>
    </location>
</feature>
<feature type="compositionally biased region" description="Polar residues" evidence="2">
    <location>
        <begin position="229"/>
        <end position="238"/>
    </location>
</feature>
<feature type="compositionally biased region" description="Basic and acidic residues" evidence="2">
    <location>
        <begin position="200"/>
        <end position="215"/>
    </location>
</feature>
<keyword evidence="3" id="KW-0812">Transmembrane</keyword>
<feature type="compositionally biased region" description="Acidic residues" evidence="2">
    <location>
        <begin position="217"/>
        <end position="228"/>
    </location>
</feature>
<feature type="compositionally biased region" description="Acidic residues" evidence="2">
    <location>
        <begin position="1502"/>
        <end position="1534"/>
    </location>
</feature>
<evidence type="ECO:0008006" key="6">
    <source>
        <dbReference type="Google" id="ProtNLM"/>
    </source>
</evidence>
<feature type="compositionally biased region" description="Basic and acidic residues" evidence="2">
    <location>
        <begin position="382"/>
        <end position="407"/>
    </location>
</feature>
<organism evidence="4 5">
    <name type="scientific">Cyclotella atomus</name>
    <dbReference type="NCBI Taxonomy" id="382360"/>
    <lineage>
        <taxon>Eukaryota</taxon>
        <taxon>Sar</taxon>
        <taxon>Stramenopiles</taxon>
        <taxon>Ochrophyta</taxon>
        <taxon>Bacillariophyta</taxon>
        <taxon>Coscinodiscophyceae</taxon>
        <taxon>Thalassiosirophycidae</taxon>
        <taxon>Stephanodiscales</taxon>
        <taxon>Stephanodiscaceae</taxon>
        <taxon>Cyclotella</taxon>
    </lineage>
</organism>
<keyword evidence="3" id="KW-1133">Transmembrane helix</keyword>
<dbReference type="Proteomes" id="UP001530400">
    <property type="component" value="Unassembled WGS sequence"/>
</dbReference>
<comment type="caution">
    <text evidence="4">The sequence shown here is derived from an EMBL/GenBank/DDBJ whole genome shotgun (WGS) entry which is preliminary data.</text>
</comment>
<feature type="transmembrane region" description="Helical" evidence="3">
    <location>
        <begin position="1099"/>
        <end position="1122"/>
    </location>
</feature>
<keyword evidence="5" id="KW-1185">Reference proteome</keyword>